<reference evidence="2 3" key="1">
    <citation type="submission" date="2024-03" db="EMBL/GenBank/DDBJ databases">
        <title>Community enrichment and isolation of bacterial strains for fucoidan degradation.</title>
        <authorList>
            <person name="Sichert A."/>
        </authorList>
    </citation>
    <scope>NUCLEOTIDE SEQUENCE [LARGE SCALE GENOMIC DNA]</scope>
    <source>
        <strain evidence="2 3">AS26</strain>
    </source>
</reference>
<keyword evidence="1" id="KW-0812">Transmembrane</keyword>
<dbReference type="Proteomes" id="UP001457661">
    <property type="component" value="Unassembled WGS sequence"/>
</dbReference>
<evidence type="ECO:0000313" key="3">
    <source>
        <dbReference type="Proteomes" id="UP001457661"/>
    </source>
</evidence>
<accession>A0ABU9TJ90</accession>
<feature type="transmembrane region" description="Helical" evidence="1">
    <location>
        <begin position="35"/>
        <end position="53"/>
    </location>
</feature>
<evidence type="ECO:0000256" key="1">
    <source>
        <dbReference type="SAM" id="Phobius"/>
    </source>
</evidence>
<name>A0ABU9TJ90_9GAMM</name>
<dbReference type="RefSeq" id="WP_342880076.1">
    <property type="nucleotide sequence ID" value="NZ_JBBMQX010000012.1"/>
</dbReference>
<protein>
    <recommendedName>
        <fullName evidence="4">SMODS and SLOG-associating 2TM effector domain-containing protein</fullName>
    </recommendedName>
</protein>
<proteinExistence type="predicted"/>
<keyword evidence="1" id="KW-0472">Membrane</keyword>
<evidence type="ECO:0000313" key="2">
    <source>
        <dbReference type="EMBL" id="MEM5533786.1"/>
    </source>
</evidence>
<dbReference type="EMBL" id="JBBMQX010000012">
    <property type="protein sequence ID" value="MEM5533786.1"/>
    <property type="molecule type" value="Genomic_DNA"/>
</dbReference>
<keyword evidence="3" id="KW-1185">Reference proteome</keyword>
<dbReference type="InterPro" id="IPR031876">
    <property type="entry name" value="DUF4760"/>
</dbReference>
<sequence length="226" mass="26059">MSLGRILILTLVAVPSFLAGVLYENIADFDKLLGPIAICMSALFATTVAVTNIKQSKHNELVKRTLDILDKKPELTNELTYFRNRINHRIHTMKLYEKPITKESLHPAIISLKTGESNIARIWLTYLSHLYIGIQEGIYDRKIIEKNIGSLPINVWRDFWPIAKWQELHLQSANEGIFVANDSEYKAVEEWVMSLSNGLDLTREKPKYCYYPLDEDTHNKSLKQDK</sequence>
<dbReference type="Pfam" id="PF15956">
    <property type="entry name" value="DUF4760"/>
    <property type="match status" value="1"/>
</dbReference>
<organism evidence="2 3">
    <name type="scientific">Pseudoalteromonas arctica</name>
    <dbReference type="NCBI Taxonomy" id="394751"/>
    <lineage>
        <taxon>Bacteria</taxon>
        <taxon>Pseudomonadati</taxon>
        <taxon>Pseudomonadota</taxon>
        <taxon>Gammaproteobacteria</taxon>
        <taxon>Alteromonadales</taxon>
        <taxon>Pseudoalteromonadaceae</taxon>
        <taxon>Pseudoalteromonas</taxon>
    </lineage>
</organism>
<gene>
    <name evidence="2" type="ORF">WNY57_15215</name>
</gene>
<keyword evidence="1" id="KW-1133">Transmembrane helix</keyword>
<comment type="caution">
    <text evidence="2">The sequence shown here is derived from an EMBL/GenBank/DDBJ whole genome shotgun (WGS) entry which is preliminary data.</text>
</comment>
<evidence type="ECO:0008006" key="4">
    <source>
        <dbReference type="Google" id="ProtNLM"/>
    </source>
</evidence>